<dbReference type="GeneID" id="19166891"/>
<evidence type="ECO:0000313" key="3">
    <source>
        <dbReference type="Proteomes" id="UP000019478"/>
    </source>
</evidence>
<dbReference type="HOGENOM" id="CLU_1916814_0_0_1"/>
<dbReference type="OrthoDB" id="4160565at2759"/>
<evidence type="ECO:0000256" key="1">
    <source>
        <dbReference type="SAM" id="MobiDB-lite"/>
    </source>
</evidence>
<feature type="region of interest" description="Disordered" evidence="1">
    <location>
        <begin position="1"/>
        <end position="20"/>
    </location>
</feature>
<sequence length="132" mass="15166">MSIFHLQSPRSESTRPVKHESPVYRRTSAIRANVMVLMLQDKWRLIKENCRLLYPMVFCNPVLILHFVNGLLSFLQPNTVYDPTFDTWINPHLDVHADDEICKVFTVLVVVLQLAVYRPSLDNGDDTPNDGG</sequence>
<protein>
    <submittedName>
        <fullName evidence="2">Uncharacterized protein</fullName>
    </submittedName>
</protein>
<gene>
    <name evidence="2" type="ORF">A1O3_02761</name>
</gene>
<reference evidence="2 3" key="1">
    <citation type="submission" date="2013-03" db="EMBL/GenBank/DDBJ databases">
        <title>The Genome Sequence of Capronia epimyces CBS 606.96.</title>
        <authorList>
            <consortium name="The Broad Institute Genomics Platform"/>
            <person name="Cuomo C."/>
            <person name="de Hoog S."/>
            <person name="Gorbushina A."/>
            <person name="Walker B."/>
            <person name="Young S.K."/>
            <person name="Zeng Q."/>
            <person name="Gargeya S."/>
            <person name="Fitzgerald M."/>
            <person name="Haas B."/>
            <person name="Abouelleil A."/>
            <person name="Allen A.W."/>
            <person name="Alvarado L."/>
            <person name="Arachchi H.M."/>
            <person name="Berlin A.M."/>
            <person name="Chapman S.B."/>
            <person name="Gainer-Dewar J."/>
            <person name="Goldberg J."/>
            <person name="Griggs A."/>
            <person name="Gujja S."/>
            <person name="Hansen M."/>
            <person name="Howarth C."/>
            <person name="Imamovic A."/>
            <person name="Ireland A."/>
            <person name="Larimer J."/>
            <person name="McCowan C."/>
            <person name="Murphy C."/>
            <person name="Pearson M."/>
            <person name="Poon T.W."/>
            <person name="Priest M."/>
            <person name="Roberts A."/>
            <person name="Saif S."/>
            <person name="Shea T."/>
            <person name="Sisk P."/>
            <person name="Sykes S."/>
            <person name="Wortman J."/>
            <person name="Nusbaum C."/>
            <person name="Birren B."/>
        </authorList>
    </citation>
    <scope>NUCLEOTIDE SEQUENCE [LARGE SCALE GENOMIC DNA]</scope>
    <source>
        <strain evidence="2 3">CBS 606.96</strain>
    </source>
</reference>
<dbReference type="Proteomes" id="UP000019478">
    <property type="component" value="Unassembled WGS sequence"/>
</dbReference>
<comment type="caution">
    <text evidence="2">The sequence shown here is derived from an EMBL/GenBank/DDBJ whole genome shotgun (WGS) entry which is preliminary data.</text>
</comment>
<proteinExistence type="predicted"/>
<organism evidence="2 3">
    <name type="scientific">Capronia epimyces CBS 606.96</name>
    <dbReference type="NCBI Taxonomy" id="1182542"/>
    <lineage>
        <taxon>Eukaryota</taxon>
        <taxon>Fungi</taxon>
        <taxon>Dikarya</taxon>
        <taxon>Ascomycota</taxon>
        <taxon>Pezizomycotina</taxon>
        <taxon>Eurotiomycetes</taxon>
        <taxon>Chaetothyriomycetidae</taxon>
        <taxon>Chaetothyriales</taxon>
        <taxon>Herpotrichiellaceae</taxon>
        <taxon>Capronia</taxon>
    </lineage>
</organism>
<evidence type="ECO:0000313" key="2">
    <source>
        <dbReference type="EMBL" id="EXJ89694.1"/>
    </source>
</evidence>
<name>W9Z5B9_9EURO</name>
<accession>W9Z5B9</accession>
<dbReference type="EMBL" id="AMGY01000002">
    <property type="protein sequence ID" value="EXJ89694.1"/>
    <property type="molecule type" value="Genomic_DNA"/>
</dbReference>
<keyword evidence="3" id="KW-1185">Reference proteome</keyword>
<dbReference type="RefSeq" id="XP_007731091.1">
    <property type="nucleotide sequence ID" value="XM_007732901.1"/>
</dbReference>
<dbReference type="AlphaFoldDB" id="W9Z5B9"/>